<evidence type="ECO:0000313" key="5">
    <source>
        <dbReference type="Proteomes" id="UP000008022"/>
    </source>
</evidence>
<accession>A0A0E0RE57</accession>
<proteinExistence type="inferred from homology"/>
<dbReference type="Proteomes" id="UP000008022">
    <property type="component" value="Unassembled WGS sequence"/>
</dbReference>
<protein>
    <submittedName>
        <fullName evidence="4">Uncharacterized protein</fullName>
    </submittedName>
</protein>
<dbReference type="eggNOG" id="ENOG502RSU3">
    <property type="taxonomic scope" value="Eukaryota"/>
</dbReference>
<feature type="short sequence motif" description="VHIID" evidence="3">
    <location>
        <begin position="286"/>
        <end position="290"/>
    </location>
</feature>
<evidence type="ECO:0000256" key="2">
    <source>
        <dbReference type="ARBA" id="ARBA00023163"/>
    </source>
</evidence>
<dbReference type="PANTHER" id="PTHR31636">
    <property type="entry name" value="OSJNBA0084A10.13 PROTEIN-RELATED"/>
    <property type="match status" value="1"/>
</dbReference>
<keyword evidence="2" id="KW-0804">Transcription</keyword>
<dbReference type="EnsemblPlants" id="ORUFI12G04390.1">
    <property type="protein sequence ID" value="ORUFI12G04390.1"/>
    <property type="gene ID" value="ORUFI12G04390"/>
</dbReference>
<reference evidence="4" key="2">
    <citation type="submission" date="2015-06" db="UniProtKB">
        <authorList>
            <consortium name="EnsemblPlants"/>
        </authorList>
    </citation>
    <scope>IDENTIFICATION</scope>
</reference>
<comment type="similarity">
    <text evidence="3">Belongs to the GRAS family.</text>
</comment>
<dbReference type="Pfam" id="PF03514">
    <property type="entry name" value="GRAS"/>
    <property type="match status" value="2"/>
</dbReference>
<reference evidence="5" key="1">
    <citation type="submission" date="2013-06" db="EMBL/GenBank/DDBJ databases">
        <authorList>
            <person name="Zhao Q."/>
        </authorList>
    </citation>
    <scope>NUCLEOTIDE SEQUENCE</scope>
    <source>
        <strain evidence="5">cv. W1943</strain>
    </source>
</reference>
<evidence type="ECO:0000313" key="4">
    <source>
        <dbReference type="EnsemblPlants" id="ORUFI12G04390.1"/>
    </source>
</evidence>
<dbReference type="HOGENOM" id="CLU_011924_1_0_1"/>
<comment type="caution">
    <text evidence="3">Lacks conserved residue(s) required for the propagation of feature annotation.</text>
</comment>
<dbReference type="PROSITE" id="PS50985">
    <property type="entry name" value="GRAS"/>
    <property type="match status" value="1"/>
</dbReference>
<keyword evidence="5" id="KW-1185">Reference proteome</keyword>
<dbReference type="AlphaFoldDB" id="A0A0E0RE57"/>
<feature type="region of interest" description="SAW" evidence="3">
    <location>
        <begin position="386"/>
        <end position="460"/>
    </location>
</feature>
<evidence type="ECO:0000256" key="3">
    <source>
        <dbReference type="PROSITE-ProRule" id="PRU01191"/>
    </source>
</evidence>
<name>A0A0E0RE57_ORYRU</name>
<dbReference type="SMR" id="A0A0E0RE57"/>
<dbReference type="InterPro" id="IPR005202">
    <property type="entry name" value="TF_GRAS"/>
</dbReference>
<evidence type="ECO:0000256" key="1">
    <source>
        <dbReference type="ARBA" id="ARBA00023015"/>
    </source>
</evidence>
<keyword evidence="1" id="KW-0805">Transcription regulation</keyword>
<organism evidence="4 5">
    <name type="scientific">Oryza rufipogon</name>
    <name type="common">Brownbeard rice</name>
    <name type="synonym">Asian wild rice</name>
    <dbReference type="NCBI Taxonomy" id="4529"/>
    <lineage>
        <taxon>Eukaryota</taxon>
        <taxon>Viridiplantae</taxon>
        <taxon>Streptophyta</taxon>
        <taxon>Embryophyta</taxon>
        <taxon>Tracheophyta</taxon>
        <taxon>Spermatophyta</taxon>
        <taxon>Magnoliopsida</taxon>
        <taxon>Liliopsida</taxon>
        <taxon>Poales</taxon>
        <taxon>Poaceae</taxon>
        <taxon>BOP clade</taxon>
        <taxon>Oryzoideae</taxon>
        <taxon>Oryzeae</taxon>
        <taxon>Oryzinae</taxon>
        <taxon>Oryza</taxon>
    </lineage>
</organism>
<dbReference type="OMA" id="SVSLWCP"/>
<dbReference type="Gramene" id="ORUFI12G04390.1">
    <property type="protein sequence ID" value="ORUFI12G04390.1"/>
    <property type="gene ID" value="ORUFI12G04390"/>
</dbReference>
<sequence>METMSYPCSLLIPFSTQFEEISSSSLLLWSPQAEENPHENANMYEFDADHSHDQIHQDHQFLDMMVIQESANEFDGNHSHDQIHQDHEFLETMVIQESANEFDGDHSHDQIHQDHEFLEMMAIQESANDLLQLQDDFSVPNADPLAASFEFDERLAVAGHENGNVVATQEESAGDLLLAGAMAVDAGDAVHASAIMSRLDDLLADIAGRRSCEATSPVDHLAYYFARGLKLRISGAATPASSPPPPAANWSSPAYRMLQELTPFVKFAHFTANQAILEATADDLDVHVVDFNVGEGVQWSSLMLKLLLLGTITILQPKLVILIEDELSRISKNPPSPSLAAPPPFPEFFSDAVAHFTAVMESTASCLVSYDDEAWLSLRRVGEEVVGPRVEDAVGRYGSLAGGAQMMEGLRAREVSGFSVAQGKMLAGLFGGGFGVVHQEKGRLALCWKSRPLISVSLWCPK</sequence>